<dbReference type="SMART" id="SM00448">
    <property type="entry name" value="REC"/>
    <property type="match status" value="1"/>
</dbReference>
<dbReference type="RefSeq" id="WP_095980439.1">
    <property type="nucleotide sequence ID" value="NZ_CP022163.1"/>
</dbReference>
<organism evidence="3 4">
    <name type="scientific">Melittangium boletus DSM 14713</name>
    <dbReference type="NCBI Taxonomy" id="1294270"/>
    <lineage>
        <taxon>Bacteria</taxon>
        <taxon>Pseudomonadati</taxon>
        <taxon>Myxococcota</taxon>
        <taxon>Myxococcia</taxon>
        <taxon>Myxococcales</taxon>
        <taxon>Cystobacterineae</taxon>
        <taxon>Archangiaceae</taxon>
        <taxon>Melittangium</taxon>
    </lineage>
</organism>
<name>A0A250ILU7_9BACT</name>
<dbReference type="PANTHER" id="PTHR36304">
    <property type="entry name" value="DOMAIN GTPASE-ACTIVATING PROTEIN, PUTATIVE-RELATED-RELATED"/>
    <property type="match status" value="1"/>
</dbReference>
<feature type="domain" description="Response regulatory" evidence="2">
    <location>
        <begin position="6"/>
        <end position="118"/>
    </location>
</feature>
<accession>A0A250ILU7</accession>
<dbReference type="InterPro" id="IPR011006">
    <property type="entry name" value="CheY-like_superfamily"/>
</dbReference>
<evidence type="ECO:0000313" key="3">
    <source>
        <dbReference type="EMBL" id="ATB32223.1"/>
    </source>
</evidence>
<dbReference type="AlphaFoldDB" id="A0A250ILU7"/>
<dbReference type="InterPro" id="IPR001789">
    <property type="entry name" value="Sig_transdc_resp-reg_receiver"/>
</dbReference>
<dbReference type="EMBL" id="CP022163">
    <property type="protein sequence ID" value="ATB32223.1"/>
    <property type="molecule type" value="Genomic_DNA"/>
</dbReference>
<protein>
    <submittedName>
        <fullName evidence="3">Transcriptional regulator</fullName>
    </submittedName>
</protein>
<dbReference type="Pfam" id="PF14332">
    <property type="entry name" value="DUF4388"/>
    <property type="match status" value="1"/>
</dbReference>
<dbReference type="Proteomes" id="UP000217289">
    <property type="component" value="Chromosome"/>
</dbReference>
<evidence type="ECO:0000313" key="4">
    <source>
        <dbReference type="Proteomes" id="UP000217289"/>
    </source>
</evidence>
<proteinExistence type="predicted"/>
<dbReference type="GO" id="GO:0000160">
    <property type="term" value="P:phosphorelay signal transduction system"/>
    <property type="evidence" value="ECO:0007669"/>
    <property type="project" value="InterPro"/>
</dbReference>
<dbReference type="Pfam" id="PF00072">
    <property type="entry name" value="Response_reg"/>
    <property type="match status" value="1"/>
</dbReference>
<dbReference type="PANTHER" id="PTHR36304:SF4">
    <property type="entry name" value="DUF4388 DOMAIN-CONTAINING PROTEIN"/>
    <property type="match status" value="1"/>
</dbReference>
<gene>
    <name evidence="3" type="ORF">MEBOL_005699</name>
</gene>
<dbReference type="InterPro" id="IPR025497">
    <property type="entry name" value="PatA-like_N"/>
</dbReference>
<keyword evidence="1" id="KW-0597">Phosphoprotein</keyword>
<evidence type="ECO:0000259" key="2">
    <source>
        <dbReference type="PROSITE" id="PS50110"/>
    </source>
</evidence>
<reference evidence="3 4" key="1">
    <citation type="submission" date="2017-06" db="EMBL/GenBank/DDBJ databases">
        <authorList>
            <person name="Kim H.J."/>
            <person name="Triplett B.A."/>
        </authorList>
    </citation>
    <scope>NUCLEOTIDE SEQUENCE [LARGE SCALE GENOMIC DNA]</scope>
    <source>
        <strain evidence="3 4">DSM 14713</strain>
    </source>
</reference>
<sequence>MAQVRKILIADPDLESVRPLSRALRTRGYQVHYAPDGSRALEVAVLRHPDLILFDEACRMLDARTFINILHTNPRTDDIPVVVSTSQLEADKMRGLRDGFLRKPFNLDEVLSRIEHVFRRSEAAKDLKSEVQEIEGSLSQLSIPDLMQILGMNKRSGKLTLEKGNDRGEIVVVEGRPFNARAGRAEGEKALFRLLVWTEGTFTFAPGNTSGKPRIQRPMDSALLEAMRQADEVNRLLPGLPPRNTRLVLAPDADLQQDQHPVTAQVVELLRQPRAVSEVLDLAPATDLEVVGVLHTLLQKGVARMAEGDADAGVSAPLLAPAELHALRGRILRGRGVSRDATAKLFVCGSGPAVARRVLSQLAELAAVAAEPPAVRSGFGTLGRMELNELLHLDFCVLPPAEAARPLWRPFSAGAVGALLFDTTEAAVKLAHFLAWDIRLPVVVLGHEVPQELQDAPAGSVSVGEDLKDALRSLLVLALNPTPLSPGIPLPPSARSASTAP</sequence>
<dbReference type="KEGG" id="mbd:MEBOL_005699"/>
<dbReference type="SUPFAM" id="SSF52172">
    <property type="entry name" value="CheY-like"/>
    <property type="match status" value="1"/>
</dbReference>
<dbReference type="OrthoDB" id="5504293at2"/>
<dbReference type="Gene3D" id="3.40.50.2300">
    <property type="match status" value="1"/>
</dbReference>
<feature type="modified residue" description="4-aspartylphosphate" evidence="1">
    <location>
        <position position="55"/>
    </location>
</feature>
<evidence type="ECO:0000256" key="1">
    <source>
        <dbReference type="PROSITE-ProRule" id="PRU00169"/>
    </source>
</evidence>
<keyword evidence="4" id="KW-1185">Reference proteome</keyword>
<dbReference type="PROSITE" id="PS50110">
    <property type="entry name" value="RESPONSE_REGULATORY"/>
    <property type="match status" value="1"/>
</dbReference>